<gene>
    <name evidence="1" type="ORF">BV25DRAFT_1575941</name>
</gene>
<dbReference type="Proteomes" id="UP000814140">
    <property type="component" value="Unassembled WGS sequence"/>
</dbReference>
<reference evidence="1" key="1">
    <citation type="submission" date="2021-03" db="EMBL/GenBank/DDBJ databases">
        <authorList>
            <consortium name="DOE Joint Genome Institute"/>
            <person name="Ahrendt S."/>
            <person name="Looney B.P."/>
            <person name="Miyauchi S."/>
            <person name="Morin E."/>
            <person name="Drula E."/>
            <person name="Courty P.E."/>
            <person name="Chicoki N."/>
            <person name="Fauchery L."/>
            <person name="Kohler A."/>
            <person name="Kuo A."/>
            <person name="Labutti K."/>
            <person name="Pangilinan J."/>
            <person name="Lipzen A."/>
            <person name="Riley R."/>
            <person name="Andreopoulos W."/>
            <person name="He G."/>
            <person name="Johnson J."/>
            <person name="Barry K.W."/>
            <person name="Grigoriev I.V."/>
            <person name="Nagy L."/>
            <person name="Hibbett D."/>
            <person name="Henrissat B."/>
            <person name="Matheny P.B."/>
            <person name="Labbe J."/>
            <person name="Martin F."/>
        </authorList>
    </citation>
    <scope>NUCLEOTIDE SEQUENCE</scope>
    <source>
        <strain evidence="1">HHB10654</strain>
    </source>
</reference>
<dbReference type="EMBL" id="MU277264">
    <property type="protein sequence ID" value="KAI0056442.1"/>
    <property type="molecule type" value="Genomic_DNA"/>
</dbReference>
<keyword evidence="2" id="KW-1185">Reference proteome</keyword>
<sequence length="239" mass="26749">MELDCLAITHEKKYYCVEGSHGNCYVKRSVTRDEWITNWKGEIVDPRMPMERLKNEVAAINFVRTHTNIPIPTVRAAFEDRGCYYIITDEVPGVSLSQLPDAQKAMVIEEIERHLAVLRGITSTTMGGFCGAACVPYRLAMALSPGELAALTFKEDVPHELVLCHNDLGQHNVLVDEETLKITAIIDWEYAGFYPREFEAAFFKRRGPSAALKGEEDDVPRLLTLLDDCVQKESASAGV</sequence>
<organism evidence="1 2">
    <name type="scientific">Artomyces pyxidatus</name>
    <dbReference type="NCBI Taxonomy" id="48021"/>
    <lineage>
        <taxon>Eukaryota</taxon>
        <taxon>Fungi</taxon>
        <taxon>Dikarya</taxon>
        <taxon>Basidiomycota</taxon>
        <taxon>Agaricomycotina</taxon>
        <taxon>Agaricomycetes</taxon>
        <taxon>Russulales</taxon>
        <taxon>Auriscalpiaceae</taxon>
        <taxon>Artomyces</taxon>
    </lineage>
</organism>
<evidence type="ECO:0000313" key="1">
    <source>
        <dbReference type="EMBL" id="KAI0056442.1"/>
    </source>
</evidence>
<accession>A0ACB8SJT0</accession>
<evidence type="ECO:0000313" key="2">
    <source>
        <dbReference type="Proteomes" id="UP000814140"/>
    </source>
</evidence>
<name>A0ACB8SJT0_9AGAM</name>
<proteinExistence type="predicted"/>
<comment type="caution">
    <text evidence="1">The sequence shown here is derived from an EMBL/GenBank/DDBJ whole genome shotgun (WGS) entry which is preliminary data.</text>
</comment>
<reference evidence="1" key="2">
    <citation type="journal article" date="2022" name="New Phytol.">
        <title>Evolutionary transition to the ectomycorrhizal habit in the genomes of a hyperdiverse lineage of mushroom-forming fungi.</title>
        <authorList>
            <person name="Looney B."/>
            <person name="Miyauchi S."/>
            <person name="Morin E."/>
            <person name="Drula E."/>
            <person name="Courty P.E."/>
            <person name="Kohler A."/>
            <person name="Kuo A."/>
            <person name="LaButti K."/>
            <person name="Pangilinan J."/>
            <person name="Lipzen A."/>
            <person name="Riley R."/>
            <person name="Andreopoulos W."/>
            <person name="He G."/>
            <person name="Johnson J."/>
            <person name="Nolan M."/>
            <person name="Tritt A."/>
            <person name="Barry K.W."/>
            <person name="Grigoriev I.V."/>
            <person name="Nagy L.G."/>
            <person name="Hibbett D."/>
            <person name="Henrissat B."/>
            <person name="Matheny P.B."/>
            <person name="Labbe J."/>
            <person name="Martin F.M."/>
        </authorList>
    </citation>
    <scope>NUCLEOTIDE SEQUENCE</scope>
    <source>
        <strain evidence="1">HHB10654</strain>
    </source>
</reference>
<protein>
    <submittedName>
        <fullName evidence="1">Kinase-like protein</fullName>
    </submittedName>
</protein>